<dbReference type="GO" id="GO:0051603">
    <property type="term" value="P:proteolysis involved in protein catabolic process"/>
    <property type="evidence" value="ECO:0007669"/>
    <property type="project" value="TreeGrafter"/>
</dbReference>
<evidence type="ECO:0000256" key="2">
    <source>
        <dbReference type="ARBA" id="ARBA00022723"/>
    </source>
</evidence>
<dbReference type="EMBL" id="JAAVXB010000001">
    <property type="protein sequence ID" value="NKF20739.1"/>
    <property type="molecule type" value="Genomic_DNA"/>
</dbReference>
<dbReference type="Proteomes" id="UP000653472">
    <property type="component" value="Unassembled WGS sequence"/>
</dbReference>
<evidence type="ECO:0000256" key="6">
    <source>
        <dbReference type="RuleBase" id="RU003983"/>
    </source>
</evidence>
<comment type="caution">
    <text evidence="8">The sequence shown here is derived from an EMBL/GenBank/DDBJ whole genome shotgun (WGS) entry which is preliminary data.</text>
</comment>
<protein>
    <submittedName>
        <fullName evidence="8">M48 family metallopeptidase</fullName>
    </submittedName>
</protein>
<evidence type="ECO:0000256" key="1">
    <source>
        <dbReference type="ARBA" id="ARBA00022670"/>
    </source>
</evidence>
<dbReference type="PROSITE" id="PS51257">
    <property type="entry name" value="PROKAR_LIPOPROTEIN"/>
    <property type="match status" value="1"/>
</dbReference>
<evidence type="ECO:0000259" key="7">
    <source>
        <dbReference type="Pfam" id="PF01435"/>
    </source>
</evidence>
<dbReference type="CDD" id="cd07331">
    <property type="entry name" value="M48C_Oma1_like"/>
    <property type="match status" value="1"/>
</dbReference>
<dbReference type="InterPro" id="IPR001915">
    <property type="entry name" value="Peptidase_M48"/>
</dbReference>
<name>A0A970B715_9GAMM</name>
<keyword evidence="1 6" id="KW-0645">Protease</keyword>
<dbReference type="GO" id="GO:0046872">
    <property type="term" value="F:metal ion binding"/>
    <property type="evidence" value="ECO:0007669"/>
    <property type="project" value="UniProtKB-KW"/>
</dbReference>
<dbReference type="InterPro" id="IPR051156">
    <property type="entry name" value="Mito/Outer_Membr_Metalloprot"/>
</dbReference>
<dbReference type="Pfam" id="PF01435">
    <property type="entry name" value="Peptidase_M48"/>
    <property type="match status" value="1"/>
</dbReference>
<keyword evidence="3 6" id="KW-0378">Hydrolase</keyword>
<dbReference type="AlphaFoldDB" id="A0A970B715"/>
<keyword evidence="5 6" id="KW-0482">Metalloprotease</keyword>
<comment type="similarity">
    <text evidence="6">Belongs to the peptidase M48 family.</text>
</comment>
<sequence>MIEGSRSSGDPTMKRWTALICALTFLGACATSPTGRRQLHLVSDAEVSQMGVTAFQEMKQKTPVTKSQEDSAFVQCVARAITAQVPNTPLTPANWEVQVFDSKEINAFALPGGKIGVYTGLLKVTQNQDQLAAVLGHEVSHVLAGHSASRVSNQMAAQFGGALISAGTGMSSDLIGTGANYLLLLPFSRGDESEADILGMDLMARAGFDPSQSIALWQNMSKQAGQAPPELLSTHPSNQTRIADLQRHLTQDMPVYEQARAAGRRPACGRP</sequence>
<gene>
    <name evidence="8" type="ORF">G7Y82_00320</name>
</gene>
<proteinExistence type="inferred from homology"/>
<feature type="domain" description="Peptidase M48" evidence="7">
    <location>
        <begin position="82"/>
        <end position="247"/>
    </location>
</feature>
<comment type="cofactor">
    <cofactor evidence="6">
        <name>Zn(2+)</name>
        <dbReference type="ChEBI" id="CHEBI:29105"/>
    </cofactor>
    <text evidence="6">Binds 1 zinc ion per subunit.</text>
</comment>
<dbReference type="PANTHER" id="PTHR22726:SF24">
    <property type="entry name" value="M48 FAMILY METALLOPEPTIDASE"/>
    <property type="match status" value="1"/>
</dbReference>
<keyword evidence="4 6" id="KW-0862">Zinc</keyword>
<evidence type="ECO:0000313" key="8">
    <source>
        <dbReference type="EMBL" id="NKF20739.1"/>
    </source>
</evidence>
<keyword evidence="9" id="KW-1185">Reference proteome</keyword>
<dbReference type="GO" id="GO:0004222">
    <property type="term" value="F:metalloendopeptidase activity"/>
    <property type="evidence" value="ECO:0007669"/>
    <property type="project" value="InterPro"/>
</dbReference>
<evidence type="ECO:0000256" key="4">
    <source>
        <dbReference type="ARBA" id="ARBA00022833"/>
    </source>
</evidence>
<dbReference type="GO" id="GO:0016020">
    <property type="term" value="C:membrane"/>
    <property type="evidence" value="ECO:0007669"/>
    <property type="project" value="TreeGrafter"/>
</dbReference>
<accession>A0A970B715</accession>
<organism evidence="8 9">
    <name type="scientific">Solimonas marina</name>
    <dbReference type="NCBI Taxonomy" id="2714601"/>
    <lineage>
        <taxon>Bacteria</taxon>
        <taxon>Pseudomonadati</taxon>
        <taxon>Pseudomonadota</taxon>
        <taxon>Gammaproteobacteria</taxon>
        <taxon>Nevskiales</taxon>
        <taxon>Nevskiaceae</taxon>
        <taxon>Solimonas</taxon>
    </lineage>
</organism>
<keyword evidence="2" id="KW-0479">Metal-binding</keyword>
<reference evidence="8" key="1">
    <citation type="submission" date="2020-03" db="EMBL/GenBank/DDBJ databases">
        <title>Solimonas marina sp. nov., isolated from deep seawater of the Pacific Ocean.</title>
        <authorList>
            <person name="Liu X."/>
            <person name="Lai Q."/>
            <person name="Sun F."/>
            <person name="Gai Y."/>
            <person name="Li G."/>
            <person name="Shao Z."/>
        </authorList>
    </citation>
    <scope>NUCLEOTIDE SEQUENCE</scope>
    <source>
        <strain evidence="8">C16B3</strain>
    </source>
</reference>
<evidence type="ECO:0000313" key="9">
    <source>
        <dbReference type="Proteomes" id="UP000653472"/>
    </source>
</evidence>
<evidence type="ECO:0000256" key="5">
    <source>
        <dbReference type="ARBA" id="ARBA00023049"/>
    </source>
</evidence>
<evidence type="ECO:0000256" key="3">
    <source>
        <dbReference type="ARBA" id="ARBA00022801"/>
    </source>
</evidence>
<dbReference type="Gene3D" id="3.30.2010.10">
    <property type="entry name" value="Metalloproteases ('zincins'), catalytic domain"/>
    <property type="match status" value="1"/>
</dbReference>
<dbReference type="PANTHER" id="PTHR22726">
    <property type="entry name" value="METALLOENDOPEPTIDASE OMA1"/>
    <property type="match status" value="1"/>
</dbReference>